<keyword evidence="3" id="KW-1185">Reference proteome</keyword>
<organism evidence="2 3">
    <name type="scientific">Thalassiosira oceanica</name>
    <name type="common">Marine diatom</name>
    <dbReference type="NCBI Taxonomy" id="159749"/>
    <lineage>
        <taxon>Eukaryota</taxon>
        <taxon>Sar</taxon>
        <taxon>Stramenopiles</taxon>
        <taxon>Ochrophyta</taxon>
        <taxon>Bacillariophyta</taxon>
        <taxon>Coscinodiscophyceae</taxon>
        <taxon>Thalassiosirophycidae</taxon>
        <taxon>Thalassiosirales</taxon>
        <taxon>Thalassiosiraceae</taxon>
        <taxon>Thalassiosira</taxon>
    </lineage>
</organism>
<feature type="region of interest" description="Disordered" evidence="1">
    <location>
        <begin position="42"/>
        <end position="233"/>
    </location>
</feature>
<evidence type="ECO:0000313" key="2">
    <source>
        <dbReference type="EMBL" id="EJK77326.1"/>
    </source>
</evidence>
<feature type="compositionally biased region" description="Basic residues" evidence="1">
    <location>
        <begin position="292"/>
        <end position="301"/>
    </location>
</feature>
<feature type="compositionally biased region" description="Polar residues" evidence="1">
    <location>
        <begin position="202"/>
        <end position="211"/>
    </location>
</feature>
<feature type="region of interest" description="Disordered" evidence="1">
    <location>
        <begin position="250"/>
        <end position="311"/>
    </location>
</feature>
<evidence type="ECO:0000256" key="1">
    <source>
        <dbReference type="SAM" id="MobiDB-lite"/>
    </source>
</evidence>
<feature type="compositionally biased region" description="Polar residues" evidence="1">
    <location>
        <begin position="185"/>
        <end position="195"/>
    </location>
</feature>
<feature type="compositionally biased region" description="Low complexity" evidence="1">
    <location>
        <begin position="279"/>
        <end position="291"/>
    </location>
</feature>
<sequence length="444" mass="47178">MPGTPTAPGRRRSRGGSPSTASRSITITSAFRLGVVAADARGMRAQHKSMTEGGGPGDFVLDHSAEGEGAPKKLPQDIAPRMPPLSTTDDNNSLPDLPVAVSREEDPIDSPQCTPSAKNARRQSLRLLRRPPVGQPNGEETAATSNHNASSLSGSPMELHVDTPDDHSSKGKRRRSLRIRKIRFASSTAEKPSNQPRRKSTELGTNAAEGSQENEDGRDEVAASIDMTRRGQAELTRSFEKIAVSVVDFSHVSTRRSKKRGGRSSASTLESLDIDETPGSSSHGTGAAAGRRSSKKAKKGRRDTFDLSKRRGLARSARSACVAESSGAGDRGGTDLSIVVSSSASEVRGNADFVTPKNGTEVDLNAFSVEPDVAGEETETVVLSPAVKGNVRALTSESIMERMRTLLPQVKAYNYPCVSARVVAALSLANDHDQTAFAMILPFL</sequence>
<feature type="compositionally biased region" description="Basic residues" evidence="1">
    <location>
        <begin position="253"/>
        <end position="262"/>
    </location>
</feature>
<evidence type="ECO:0000313" key="3">
    <source>
        <dbReference type="Proteomes" id="UP000266841"/>
    </source>
</evidence>
<name>K0TNP1_THAOC</name>
<feature type="compositionally biased region" description="Basic and acidic residues" evidence="1">
    <location>
        <begin position="60"/>
        <end position="75"/>
    </location>
</feature>
<feature type="compositionally biased region" description="Basic residues" evidence="1">
    <location>
        <begin position="170"/>
        <end position="183"/>
    </location>
</feature>
<feature type="compositionally biased region" description="Polar residues" evidence="1">
    <location>
        <begin position="142"/>
        <end position="154"/>
    </location>
</feature>
<dbReference type="Proteomes" id="UP000266841">
    <property type="component" value="Unassembled WGS sequence"/>
</dbReference>
<reference evidence="2 3" key="1">
    <citation type="journal article" date="2012" name="Genome Biol.">
        <title>Genome and low-iron response of an oceanic diatom adapted to chronic iron limitation.</title>
        <authorList>
            <person name="Lommer M."/>
            <person name="Specht M."/>
            <person name="Roy A.S."/>
            <person name="Kraemer L."/>
            <person name="Andreson R."/>
            <person name="Gutowska M.A."/>
            <person name="Wolf J."/>
            <person name="Bergner S.V."/>
            <person name="Schilhabel M.B."/>
            <person name="Klostermeier U.C."/>
            <person name="Beiko R.G."/>
            <person name="Rosenstiel P."/>
            <person name="Hippler M."/>
            <person name="Laroche J."/>
        </authorList>
    </citation>
    <scope>NUCLEOTIDE SEQUENCE [LARGE SCALE GENOMIC DNA]</scope>
    <source>
        <strain evidence="2 3">CCMP1005</strain>
    </source>
</reference>
<feature type="compositionally biased region" description="Low complexity" evidence="1">
    <location>
        <begin position="15"/>
        <end position="26"/>
    </location>
</feature>
<accession>K0TNP1</accession>
<feature type="compositionally biased region" description="Basic residues" evidence="1">
    <location>
        <begin position="119"/>
        <end position="129"/>
    </location>
</feature>
<feature type="compositionally biased region" description="Polar residues" evidence="1">
    <location>
        <begin position="85"/>
        <end position="94"/>
    </location>
</feature>
<feature type="region of interest" description="Disordered" evidence="1">
    <location>
        <begin position="1"/>
        <end position="26"/>
    </location>
</feature>
<protein>
    <submittedName>
        <fullName evidence="2">Uncharacterized protein</fullName>
    </submittedName>
</protein>
<comment type="caution">
    <text evidence="2">The sequence shown here is derived from an EMBL/GenBank/DDBJ whole genome shotgun (WGS) entry which is preliminary data.</text>
</comment>
<feature type="compositionally biased region" description="Basic and acidic residues" evidence="1">
    <location>
        <begin position="159"/>
        <end position="169"/>
    </location>
</feature>
<feature type="non-terminal residue" evidence="2">
    <location>
        <position position="444"/>
    </location>
</feature>
<dbReference type="EMBL" id="AGNL01001022">
    <property type="protein sequence ID" value="EJK77326.1"/>
    <property type="molecule type" value="Genomic_DNA"/>
</dbReference>
<gene>
    <name evidence="2" type="ORF">THAOC_00848</name>
</gene>
<dbReference type="AlphaFoldDB" id="K0TNP1"/>
<proteinExistence type="predicted"/>